<name>A0A3M8H690_9BACI</name>
<reference evidence="2 3" key="1">
    <citation type="journal article" date="2014" name="Int. J. Syst. Evol. Microbiol.">
        <title>Lysinibacillus halotolerans sp. nov., isolated from saline-alkaline soil.</title>
        <authorList>
            <person name="Kong D."/>
            <person name="Wang Y."/>
            <person name="Zhao B."/>
            <person name="Li Y."/>
            <person name="Song J."/>
            <person name="Zhai Y."/>
            <person name="Zhang C."/>
            <person name="Wang H."/>
            <person name="Chen X."/>
            <person name="Zhao B."/>
            <person name="Ruan Z."/>
        </authorList>
    </citation>
    <scope>NUCLEOTIDE SEQUENCE [LARGE SCALE GENOMIC DNA]</scope>
    <source>
        <strain evidence="2 3">MCCC 1A12703</strain>
    </source>
</reference>
<dbReference type="RefSeq" id="WP_122972930.1">
    <property type="nucleotide sequence ID" value="NZ_RHLQ01000040.1"/>
</dbReference>
<dbReference type="EMBL" id="RHLQ01000040">
    <property type="protein sequence ID" value="RNC97734.1"/>
    <property type="molecule type" value="Genomic_DNA"/>
</dbReference>
<accession>A0A3M8H690</accession>
<dbReference type="Proteomes" id="UP000279909">
    <property type="component" value="Unassembled WGS sequence"/>
</dbReference>
<dbReference type="SUPFAM" id="SSF55874">
    <property type="entry name" value="ATPase domain of HSP90 chaperone/DNA topoisomerase II/histidine kinase"/>
    <property type="match status" value="1"/>
</dbReference>
<dbReference type="GO" id="GO:0005524">
    <property type="term" value="F:ATP binding"/>
    <property type="evidence" value="ECO:0007669"/>
    <property type="project" value="UniProtKB-KW"/>
</dbReference>
<evidence type="ECO:0000259" key="1">
    <source>
        <dbReference type="Pfam" id="PF02518"/>
    </source>
</evidence>
<dbReference type="AlphaFoldDB" id="A0A3M8H690"/>
<organism evidence="2 3">
    <name type="scientific">Lysinibacillus halotolerans</name>
    <dbReference type="NCBI Taxonomy" id="1368476"/>
    <lineage>
        <taxon>Bacteria</taxon>
        <taxon>Bacillati</taxon>
        <taxon>Bacillota</taxon>
        <taxon>Bacilli</taxon>
        <taxon>Bacillales</taxon>
        <taxon>Bacillaceae</taxon>
        <taxon>Lysinibacillus</taxon>
    </lineage>
</organism>
<keyword evidence="2" id="KW-0067">ATP-binding</keyword>
<sequence length="129" mass="14145">MTEKVTVEIVTEVDIVTARKLGRKEAKIIGFNKVDQARITTAIGELAKNIFQYAPVGKIIIERIVKDDKKGVSITSIDHGPGILDVQKILEDGDSYGGGLSSVKRLVDTMHILSEVGKGTTIKVEKWLR</sequence>
<dbReference type="InterPro" id="IPR003594">
    <property type="entry name" value="HATPase_dom"/>
</dbReference>
<evidence type="ECO:0000313" key="2">
    <source>
        <dbReference type="EMBL" id="RNC97734.1"/>
    </source>
</evidence>
<dbReference type="Gene3D" id="3.30.565.10">
    <property type="entry name" value="Histidine kinase-like ATPase, C-terminal domain"/>
    <property type="match status" value="1"/>
</dbReference>
<dbReference type="OrthoDB" id="9799195at2"/>
<dbReference type="Pfam" id="PF02518">
    <property type="entry name" value="HATPase_c"/>
    <property type="match status" value="1"/>
</dbReference>
<keyword evidence="2" id="KW-0547">Nucleotide-binding</keyword>
<comment type="caution">
    <text evidence="2">The sequence shown here is derived from an EMBL/GenBank/DDBJ whole genome shotgun (WGS) entry which is preliminary data.</text>
</comment>
<dbReference type="InterPro" id="IPR036890">
    <property type="entry name" value="HATPase_C_sf"/>
</dbReference>
<gene>
    <name evidence="2" type="ORF">EC501_14010</name>
</gene>
<evidence type="ECO:0000313" key="3">
    <source>
        <dbReference type="Proteomes" id="UP000279909"/>
    </source>
</evidence>
<keyword evidence="3" id="KW-1185">Reference proteome</keyword>
<feature type="domain" description="Histidine kinase/HSP90-like ATPase" evidence="1">
    <location>
        <begin position="35"/>
        <end position="125"/>
    </location>
</feature>
<proteinExistence type="predicted"/>
<protein>
    <submittedName>
        <fullName evidence="2">ATP-binding protein</fullName>
    </submittedName>
</protein>